<keyword evidence="1" id="KW-0472">Membrane</keyword>
<evidence type="ECO:0000313" key="4">
    <source>
        <dbReference type="Proteomes" id="UP000587942"/>
    </source>
</evidence>
<evidence type="ECO:0000259" key="2">
    <source>
        <dbReference type="PROSITE" id="PS50887"/>
    </source>
</evidence>
<comment type="caution">
    <text evidence="3">The sequence shown here is derived from an EMBL/GenBank/DDBJ whole genome shotgun (WGS) entry which is preliminary data.</text>
</comment>
<feature type="transmembrane region" description="Helical" evidence="1">
    <location>
        <begin position="108"/>
        <end position="126"/>
    </location>
</feature>
<dbReference type="InterPro" id="IPR029787">
    <property type="entry name" value="Nucleotide_cyclase"/>
</dbReference>
<sequence>MLKARLYDFTLFFIAVSVAFGLGAFTIDKNIFLTALLIYWLFSTLYNHLRIRAQSGAMKFDYGISYSLSFGIFAGPLGLFIFEAIYRFTVYFSRISSKTADDSELSDTFYNIGAHVLIYSIGYYLFHLAYPLFEGIPFGFWILMCILAVTTALISYTFLSTAFYILGEIKSLQQAIKFYKDSNNWLDLGKTAFTNGLLLLLLEEQRWEMVVGLFILNYLVSRSFQSKSQSIKNKIERDKFEQMAYTDFLTGIPNRAFMDKKMSELNQTGEKVGIVVADIDKFKLINDSYNHAVGDRVIQHFASTLKNYLSENDYVFRSGGEEFTLILRNRSLSQTIDLVERIRHGVETSSVEVEYQSSRHDVTITSSFGLYYFKVNQYTSMEKGYIYADQLLLQSKELGKNKVTFKDELNQQTPVNAM</sequence>
<feature type="domain" description="GGDEF" evidence="2">
    <location>
        <begin position="270"/>
        <end position="408"/>
    </location>
</feature>
<dbReference type="GO" id="GO:0005886">
    <property type="term" value="C:plasma membrane"/>
    <property type="evidence" value="ECO:0007669"/>
    <property type="project" value="TreeGrafter"/>
</dbReference>
<name>A0A846T775_9BACI</name>
<gene>
    <name evidence="3" type="ORF">GWK17_03165</name>
</gene>
<proteinExistence type="predicted"/>
<feature type="transmembrane region" description="Helical" evidence="1">
    <location>
        <begin position="7"/>
        <end position="25"/>
    </location>
</feature>
<dbReference type="SUPFAM" id="SSF55073">
    <property type="entry name" value="Nucleotide cyclase"/>
    <property type="match status" value="1"/>
</dbReference>
<keyword evidence="1" id="KW-0812">Transmembrane</keyword>
<evidence type="ECO:0000313" key="3">
    <source>
        <dbReference type="EMBL" id="NKE04483.1"/>
    </source>
</evidence>
<dbReference type="GO" id="GO:0043709">
    <property type="term" value="P:cell adhesion involved in single-species biofilm formation"/>
    <property type="evidence" value="ECO:0007669"/>
    <property type="project" value="TreeGrafter"/>
</dbReference>
<organism evidence="3 4">
    <name type="scientific">Mesobacillus selenatarsenatis</name>
    <dbReference type="NCBI Taxonomy" id="388741"/>
    <lineage>
        <taxon>Bacteria</taxon>
        <taxon>Bacillati</taxon>
        <taxon>Bacillota</taxon>
        <taxon>Bacilli</taxon>
        <taxon>Bacillales</taxon>
        <taxon>Bacillaceae</taxon>
        <taxon>Mesobacillus</taxon>
    </lineage>
</organism>
<feature type="transmembrane region" description="Helical" evidence="1">
    <location>
        <begin position="70"/>
        <end position="88"/>
    </location>
</feature>
<dbReference type="InterPro" id="IPR050469">
    <property type="entry name" value="Diguanylate_Cyclase"/>
</dbReference>
<evidence type="ECO:0000256" key="1">
    <source>
        <dbReference type="SAM" id="Phobius"/>
    </source>
</evidence>
<keyword evidence="1" id="KW-1133">Transmembrane helix</keyword>
<dbReference type="InterPro" id="IPR043128">
    <property type="entry name" value="Rev_trsase/Diguanyl_cyclase"/>
</dbReference>
<dbReference type="PROSITE" id="PS50887">
    <property type="entry name" value="GGDEF"/>
    <property type="match status" value="1"/>
</dbReference>
<dbReference type="CDD" id="cd01949">
    <property type="entry name" value="GGDEF"/>
    <property type="match status" value="1"/>
</dbReference>
<dbReference type="Proteomes" id="UP000587942">
    <property type="component" value="Unassembled WGS sequence"/>
</dbReference>
<dbReference type="Pfam" id="PF00990">
    <property type="entry name" value="GGDEF"/>
    <property type="match status" value="1"/>
</dbReference>
<reference evidence="3 4" key="1">
    <citation type="submission" date="2020-03" db="EMBL/GenBank/DDBJ databases">
        <authorList>
            <person name="Sun Q."/>
        </authorList>
    </citation>
    <scope>NUCLEOTIDE SEQUENCE [LARGE SCALE GENOMIC DNA]</scope>
    <source>
        <strain evidence="3 4">KACC 21451</strain>
    </source>
</reference>
<dbReference type="AlphaFoldDB" id="A0A846T775"/>
<dbReference type="RefSeq" id="WP_167831005.1">
    <property type="nucleotide sequence ID" value="NZ_JAAVUM010000002.1"/>
</dbReference>
<dbReference type="EMBL" id="JAAVUM010000002">
    <property type="protein sequence ID" value="NKE04483.1"/>
    <property type="molecule type" value="Genomic_DNA"/>
</dbReference>
<dbReference type="GO" id="GO:0052621">
    <property type="term" value="F:diguanylate cyclase activity"/>
    <property type="evidence" value="ECO:0007669"/>
    <property type="project" value="TreeGrafter"/>
</dbReference>
<dbReference type="GO" id="GO:1902201">
    <property type="term" value="P:negative regulation of bacterial-type flagellum-dependent cell motility"/>
    <property type="evidence" value="ECO:0007669"/>
    <property type="project" value="TreeGrafter"/>
</dbReference>
<dbReference type="PANTHER" id="PTHR45138:SF9">
    <property type="entry name" value="DIGUANYLATE CYCLASE DGCM-RELATED"/>
    <property type="match status" value="1"/>
</dbReference>
<feature type="transmembrane region" description="Helical" evidence="1">
    <location>
        <begin position="31"/>
        <end position="49"/>
    </location>
</feature>
<dbReference type="NCBIfam" id="TIGR00254">
    <property type="entry name" value="GGDEF"/>
    <property type="match status" value="1"/>
</dbReference>
<dbReference type="PANTHER" id="PTHR45138">
    <property type="entry name" value="REGULATORY COMPONENTS OF SENSORY TRANSDUCTION SYSTEM"/>
    <property type="match status" value="1"/>
</dbReference>
<protein>
    <submittedName>
        <fullName evidence="3">GGDEF domain-containing protein</fullName>
    </submittedName>
</protein>
<dbReference type="Gene3D" id="3.30.70.270">
    <property type="match status" value="1"/>
</dbReference>
<accession>A0A846T775</accession>
<dbReference type="InterPro" id="IPR000160">
    <property type="entry name" value="GGDEF_dom"/>
</dbReference>
<feature type="transmembrane region" description="Helical" evidence="1">
    <location>
        <begin position="138"/>
        <end position="166"/>
    </location>
</feature>
<dbReference type="SMART" id="SM00267">
    <property type="entry name" value="GGDEF"/>
    <property type="match status" value="1"/>
</dbReference>